<dbReference type="PANTHER" id="PTHR43155:SF2">
    <property type="entry name" value="CYCLIC DI-GMP PHOSPHODIESTERASE PA4108"/>
    <property type="match status" value="1"/>
</dbReference>
<dbReference type="SUPFAM" id="SSF109604">
    <property type="entry name" value="HD-domain/PDEase-like"/>
    <property type="match status" value="1"/>
</dbReference>
<dbReference type="GO" id="GO:0000160">
    <property type="term" value="P:phosphorelay signal transduction system"/>
    <property type="evidence" value="ECO:0007669"/>
    <property type="project" value="InterPro"/>
</dbReference>
<dbReference type="InterPro" id="IPR006675">
    <property type="entry name" value="HDIG_dom"/>
</dbReference>
<evidence type="ECO:0000259" key="2">
    <source>
        <dbReference type="PROSITE" id="PS50110"/>
    </source>
</evidence>
<dbReference type="AlphaFoldDB" id="A0A1I4QJ49"/>
<dbReference type="InterPro" id="IPR003607">
    <property type="entry name" value="HD/PDEase_dom"/>
</dbReference>
<name>A0A1I4QJ49_9BACT</name>
<dbReference type="InterPro" id="IPR037522">
    <property type="entry name" value="HD_GYP_dom"/>
</dbReference>
<dbReference type="Pfam" id="PF00072">
    <property type="entry name" value="Response_reg"/>
    <property type="match status" value="1"/>
</dbReference>
<keyword evidence="6" id="KW-1185">Reference proteome</keyword>
<feature type="modified residue" description="4-aspartylphosphate" evidence="1">
    <location>
        <position position="55"/>
    </location>
</feature>
<keyword evidence="1" id="KW-0597">Phosphoprotein</keyword>
<dbReference type="Gene3D" id="3.40.50.2300">
    <property type="match status" value="1"/>
</dbReference>
<dbReference type="CDD" id="cd00156">
    <property type="entry name" value="REC"/>
    <property type="match status" value="1"/>
</dbReference>
<organism evidence="5 6">
    <name type="scientific">Thermodesulforhabdus norvegica</name>
    <dbReference type="NCBI Taxonomy" id="39841"/>
    <lineage>
        <taxon>Bacteria</taxon>
        <taxon>Pseudomonadati</taxon>
        <taxon>Thermodesulfobacteriota</taxon>
        <taxon>Syntrophobacteria</taxon>
        <taxon>Syntrophobacterales</taxon>
        <taxon>Thermodesulforhabdaceae</taxon>
        <taxon>Thermodesulforhabdus</taxon>
    </lineage>
</organism>
<protein>
    <submittedName>
        <fullName evidence="5">HDIG domain-containing protein</fullName>
    </submittedName>
</protein>
<proteinExistence type="predicted"/>
<dbReference type="OrthoDB" id="9769359at2"/>
<dbReference type="InterPro" id="IPR001789">
    <property type="entry name" value="Sig_transdc_resp-reg_receiver"/>
</dbReference>
<evidence type="ECO:0000313" key="6">
    <source>
        <dbReference type="Proteomes" id="UP000199611"/>
    </source>
</evidence>
<evidence type="ECO:0000259" key="4">
    <source>
        <dbReference type="PROSITE" id="PS51832"/>
    </source>
</evidence>
<dbReference type="PANTHER" id="PTHR43155">
    <property type="entry name" value="CYCLIC DI-GMP PHOSPHODIESTERASE PA4108-RELATED"/>
    <property type="match status" value="1"/>
</dbReference>
<dbReference type="PROSITE" id="PS51831">
    <property type="entry name" value="HD"/>
    <property type="match status" value="1"/>
</dbReference>
<feature type="domain" description="HD" evidence="3">
    <location>
        <begin position="268"/>
        <end position="391"/>
    </location>
</feature>
<dbReference type="CDD" id="cd00077">
    <property type="entry name" value="HDc"/>
    <property type="match status" value="1"/>
</dbReference>
<dbReference type="Proteomes" id="UP000199611">
    <property type="component" value="Unassembled WGS sequence"/>
</dbReference>
<dbReference type="SUPFAM" id="SSF52172">
    <property type="entry name" value="CheY-like"/>
    <property type="match status" value="1"/>
</dbReference>
<feature type="domain" description="HD-GYP" evidence="4">
    <location>
        <begin position="246"/>
        <end position="440"/>
    </location>
</feature>
<dbReference type="STRING" id="39841.SAMN05660836_00054"/>
<feature type="domain" description="Response regulatory" evidence="2">
    <location>
        <begin position="6"/>
        <end position="120"/>
    </location>
</feature>
<evidence type="ECO:0000256" key="1">
    <source>
        <dbReference type="PROSITE-ProRule" id="PRU00169"/>
    </source>
</evidence>
<dbReference type="RefSeq" id="WP_093392512.1">
    <property type="nucleotide sequence ID" value="NZ_FOUU01000001.1"/>
</dbReference>
<dbReference type="NCBIfam" id="TIGR00277">
    <property type="entry name" value="HDIG"/>
    <property type="match status" value="1"/>
</dbReference>
<accession>A0A1I4QJ49</accession>
<sequence>MVQGGRPVLIVDNSADCDAVAGLLGKEGIAVKRPSSGKELEVILAEESFPLILFDPHAFDYEDLELLQLLKEKAPDAFLVILTAPNLSRLGLEALKRGADDWVEKTDEGFQRLPFLVRRLLREWEIRNHLVKLEGLVDEFMKTGKAGFVLHNGHNVLETKGMEAIGDHGLDTSSLDSIQRMMFDAHPEVMEGDSLLKIQTPKDRKSLLYRSAKIPWGKGSAQLDLFFDLTPQQERFNEQKRLAGVYRKLLEQTIRVLSRALEFKDPYTVGHQKRVARLSVAIAEELGLERDRIEGLNTAALLHDIGKGLGVPLEILNKPGRLTQAEWELVKMHPRLGFELLKEIDFPWPVAEAVLQHHERLDGSGYPQGLKGEEIILEARIIAVADVVEAMTNHRPYRPALGLDRALAEIREGSGKRYDPQVVSACLSLLQGGFSLSADD</sequence>
<dbReference type="Gene3D" id="1.10.3210.10">
    <property type="entry name" value="Hypothetical protein af1432"/>
    <property type="match status" value="1"/>
</dbReference>
<evidence type="ECO:0000313" key="5">
    <source>
        <dbReference type="EMBL" id="SFM39786.1"/>
    </source>
</evidence>
<dbReference type="InterPro" id="IPR011006">
    <property type="entry name" value="CheY-like_superfamily"/>
</dbReference>
<dbReference type="PROSITE" id="PS51832">
    <property type="entry name" value="HD_GYP"/>
    <property type="match status" value="1"/>
</dbReference>
<reference evidence="5 6" key="1">
    <citation type="submission" date="2016-10" db="EMBL/GenBank/DDBJ databases">
        <authorList>
            <person name="de Groot N.N."/>
        </authorList>
    </citation>
    <scope>NUCLEOTIDE SEQUENCE [LARGE SCALE GENOMIC DNA]</scope>
    <source>
        <strain evidence="5 6">DSM 9990</strain>
    </source>
</reference>
<dbReference type="InterPro" id="IPR006674">
    <property type="entry name" value="HD_domain"/>
</dbReference>
<dbReference type="PROSITE" id="PS50110">
    <property type="entry name" value="RESPONSE_REGULATORY"/>
    <property type="match status" value="1"/>
</dbReference>
<dbReference type="EMBL" id="FOUU01000001">
    <property type="protein sequence ID" value="SFM39786.1"/>
    <property type="molecule type" value="Genomic_DNA"/>
</dbReference>
<gene>
    <name evidence="5" type="ORF">SAMN05660836_00054</name>
</gene>
<evidence type="ECO:0000259" key="3">
    <source>
        <dbReference type="PROSITE" id="PS51831"/>
    </source>
</evidence>
<dbReference type="SMART" id="SM00471">
    <property type="entry name" value="HDc"/>
    <property type="match status" value="1"/>
</dbReference>
<dbReference type="Pfam" id="PF13487">
    <property type="entry name" value="HD_5"/>
    <property type="match status" value="1"/>
</dbReference>